<dbReference type="EMBL" id="JAAIUW010000011">
    <property type="protein sequence ID" value="KAF7808825.1"/>
    <property type="molecule type" value="Genomic_DNA"/>
</dbReference>
<accession>A0A834SQP2</accession>
<feature type="region of interest" description="Disordered" evidence="1">
    <location>
        <begin position="46"/>
        <end position="84"/>
    </location>
</feature>
<evidence type="ECO:0000256" key="1">
    <source>
        <dbReference type="SAM" id="MobiDB-lite"/>
    </source>
</evidence>
<keyword evidence="3" id="KW-1185">Reference proteome</keyword>
<dbReference type="AlphaFoldDB" id="A0A834SQP2"/>
<dbReference type="Proteomes" id="UP000634136">
    <property type="component" value="Unassembled WGS sequence"/>
</dbReference>
<organism evidence="2 3">
    <name type="scientific">Senna tora</name>
    <dbReference type="NCBI Taxonomy" id="362788"/>
    <lineage>
        <taxon>Eukaryota</taxon>
        <taxon>Viridiplantae</taxon>
        <taxon>Streptophyta</taxon>
        <taxon>Embryophyta</taxon>
        <taxon>Tracheophyta</taxon>
        <taxon>Spermatophyta</taxon>
        <taxon>Magnoliopsida</taxon>
        <taxon>eudicotyledons</taxon>
        <taxon>Gunneridae</taxon>
        <taxon>Pentapetalae</taxon>
        <taxon>rosids</taxon>
        <taxon>fabids</taxon>
        <taxon>Fabales</taxon>
        <taxon>Fabaceae</taxon>
        <taxon>Caesalpinioideae</taxon>
        <taxon>Cassia clade</taxon>
        <taxon>Senna</taxon>
    </lineage>
</organism>
<evidence type="ECO:0000313" key="2">
    <source>
        <dbReference type="EMBL" id="KAF7808825.1"/>
    </source>
</evidence>
<protein>
    <submittedName>
        <fullName evidence="2">Uncharacterized protein</fullName>
    </submittedName>
</protein>
<proteinExistence type="predicted"/>
<feature type="compositionally biased region" description="Pro residues" evidence="1">
    <location>
        <begin position="61"/>
        <end position="79"/>
    </location>
</feature>
<name>A0A834SQP2_9FABA</name>
<evidence type="ECO:0000313" key="3">
    <source>
        <dbReference type="Proteomes" id="UP000634136"/>
    </source>
</evidence>
<reference evidence="2" key="1">
    <citation type="submission" date="2020-09" db="EMBL/GenBank/DDBJ databases">
        <title>Genome-Enabled Discovery of Anthraquinone Biosynthesis in Senna tora.</title>
        <authorList>
            <person name="Kang S.-H."/>
            <person name="Pandey R.P."/>
            <person name="Lee C.-M."/>
            <person name="Sim J.-S."/>
            <person name="Jeong J.-T."/>
            <person name="Choi B.-S."/>
            <person name="Jung M."/>
            <person name="Ginzburg D."/>
            <person name="Zhao K."/>
            <person name="Won S.Y."/>
            <person name="Oh T.-J."/>
            <person name="Yu Y."/>
            <person name="Kim N.-H."/>
            <person name="Lee O.R."/>
            <person name="Lee T.-H."/>
            <person name="Bashyal P."/>
            <person name="Kim T.-S."/>
            <person name="Lee W.-H."/>
            <person name="Kawkins C."/>
            <person name="Kim C.-K."/>
            <person name="Kim J.S."/>
            <person name="Ahn B.O."/>
            <person name="Rhee S.Y."/>
            <person name="Sohng J.K."/>
        </authorList>
    </citation>
    <scope>NUCLEOTIDE SEQUENCE</scope>
    <source>
        <tissue evidence="2">Leaf</tissue>
    </source>
</reference>
<comment type="caution">
    <text evidence="2">The sequence shown here is derived from an EMBL/GenBank/DDBJ whole genome shotgun (WGS) entry which is preliminary data.</text>
</comment>
<feature type="compositionally biased region" description="Low complexity" evidence="1">
    <location>
        <begin position="51"/>
        <end position="60"/>
    </location>
</feature>
<gene>
    <name evidence="2" type="ORF">G2W53_035568</name>
</gene>
<sequence>MCRRRKPRSCYKCYTVSLLAFRNKRGEIIEDDTDFVRDFMEREKRVCRRTSGPSSSSSSAPHPPIDPIPPPEASQPPQPRAVCSVKAAPSRPPYIIRRSNRPPLAEGSLESRIDSIEAQLDELHNLMRQCFQLVGFTPQPKPAVCRVKRPYILSRSIRPPLESDPSESRINTIEAQLVELHSQMWQCFQFVGFNPLPPAL</sequence>